<protein>
    <submittedName>
        <fullName evidence="4">WD40 repeat-like protein</fullName>
    </submittedName>
</protein>
<evidence type="ECO:0000256" key="2">
    <source>
        <dbReference type="ARBA" id="ARBA00022737"/>
    </source>
</evidence>
<dbReference type="PROSITE" id="PS00678">
    <property type="entry name" value="WD_REPEATS_1"/>
    <property type="match status" value="1"/>
</dbReference>
<sequence>MTLRKTLTVHALPINILALSSDGSLMLSGADDGCLMVWNLKSGEKVQEISCVFNGAVTAICWLDMDKGATIVFVFGCSDGNLQLYQRIEVNTIFNFSSMTIAHKGMVEDLQFDCNFGRVASVRGGTAQVWKLNAGGILESLVTEPPRQDAIARSVHFCDAGASIIVCFCESHKM</sequence>
<keyword evidence="5" id="KW-1185">Reference proteome</keyword>
<keyword evidence="2" id="KW-0677">Repeat</keyword>
<dbReference type="GeneID" id="63821616"/>
<dbReference type="Proteomes" id="UP000076871">
    <property type="component" value="Unassembled WGS sequence"/>
</dbReference>
<evidence type="ECO:0000256" key="1">
    <source>
        <dbReference type="ARBA" id="ARBA00022574"/>
    </source>
</evidence>
<gene>
    <name evidence="4" type="ORF">LAESUDRAFT_655938</name>
</gene>
<dbReference type="InParanoid" id="A0A165DPD6"/>
<dbReference type="InterPro" id="IPR019775">
    <property type="entry name" value="WD40_repeat_CS"/>
</dbReference>
<evidence type="ECO:0000313" key="4">
    <source>
        <dbReference type="EMBL" id="KZT05326.1"/>
    </source>
</evidence>
<dbReference type="OrthoDB" id="2800964at2759"/>
<reference evidence="4 5" key="1">
    <citation type="journal article" date="2016" name="Mol. Biol. Evol.">
        <title>Comparative Genomics of Early-Diverging Mushroom-Forming Fungi Provides Insights into the Origins of Lignocellulose Decay Capabilities.</title>
        <authorList>
            <person name="Nagy L.G."/>
            <person name="Riley R."/>
            <person name="Tritt A."/>
            <person name="Adam C."/>
            <person name="Daum C."/>
            <person name="Floudas D."/>
            <person name="Sun H."/>
            <person name="Yadav J.S."/>
            <person name="Pangilinan J."/>
            <person name="Larsson K.H."/>
            <person name="Matsuura K."/>
            <person name="Barry K."/>
            <person name="Labutti K."/>
            <person name="Kuo R."/>
            <person name="Ohm R.A."/>
            <person name="Bhattacharya S.S."/>
            <person name="Shirouzu T."/>
            <person name="Yoshinaga Y."/>
            <person name="Martin F.M."/>
            <person name="Grigoriev I.V."/>
            <person name="Hibbett D.S."/>
        </authorList>
    </citation>
    <scope>NUCLEOTIDE SEQUENCE [LARGE SCALE GENOMIC DNA]</scope>
    <source>
        <strain evidence="4 5">93-53</strain>
    </source>
</reference>
<dbReference type="SUPFAM" id="SSF50978">
    <property type="entry name" value="WD40 repeat-like"/>
    <property type="match status" value="1"/>
</dbReference>
<dbReference type="InterPro" id="IPR001680">
    <property type="entry name" value="WD40_rpt"/>
</dbReference>
<dbReference type="Gene3D" id="2.130.10.10">
    <property type="entry name" value="YVTN repeat-like/Quinoprotein amine dehydrogenase"/>
    <property type="match status" value="1"/>
</dbReference>
<dbReference type="Pfam" id="PF00400">
    <property type="entry name" value="WD40"/>
    <property type="match status" value="1"/>
</dbReference>
<dbReference type="PROSITE" id="PS50294">
    <property type="entry name" value="WD_REPEATS_REGION"/>
    <property type="match status" value="1"/>
</dbReference>
<dbReference type="PROSITE" id="PS50082">
    <property type="entry name" value="WD_REPEATS_2"/>
    <property type="match status" value="1"/>
</dbReference>
<feature type="repeat" description="WD" evidence="3">
    <location>
        <begin position="7"/>
        <end position="48"/>
    </location>
</feature>
<proteinExistence type="predicted"/>
<keyword evidence="1 3" id="KW-0853">WD repeat</keyword>
<dbReference type="RefSeq" id="XP_040763066.1">
    <property type="nucleotide sequence ID" value="XM_040904586.1"/>
</dbReference>
<dbReference type="EMBL" id="KV427630">
    <property type="protein sequence ID" value="KZT05326.1"/>
    <property type="molecule type" value="Genomic_DNA"/>
</dbReference>
<name>A0A165DPD6_9APHY</name>
<dbReference type="InterPro" id="IPR036322">
    <property type="entry name" value="WD40_repeat_dom_sf"/>
</dbReference>
<dbReference type="AlphaFoldDB" id="A0A165DPD6"/>
<organism evidence="4 5">
    <name type="scientific">Laetiporus sulphureus 93-53</name>
    <dbReference type="NCBI Taxonomy" id="1314785"/>
    <lineage>
        <taxon>Eukaryota</taxon>
        <taxon>Fungi</taxon>
        <taxon>Dikarya</taxon>
        <taxon>Basidiomycota</taxon>
        <taxon>Agaricomycotina</taxon>
        <taxon>Agaricomycetes</taxon>
        <taxon>Polyporales</taxon>
        <taxon>Laetiporus</taxon>
    </lineage>
</organism>
<evidence type="ECO:0000256" key="3">
    <source>
        <dbReference type="PROSITE-ProRule" id="PRU00221"/>
    </source>
</evidence>
<evidence type="ECO:0000313" key="5">
    <source>
        <dbReference type="Proteomes" id="UP000076871"/>
    </source>
</evidence>
<dbReference type="SMART" id="SM00320">
    <property type="entry name" value="WD40"/>
    <property type="match status" value="3"/>
</dbReference>
<accession>A0A165DPD6</accession>
<dbReference type="InterPro" id="IPR015943">
    <property type="entry name" value="WD40/YVTN_repeat-like_dom_sf"/>
</dbReference>
<dbReference type="STRING" id="1314785.A0A165DPD6"/>